<dbReference type="Proteomes" id="UP000326170">
    <property type="component" value="Chromosome"/>
</dbReference>
<reference evidence="3 4" key="1">
    <citation type="journal article" date="2007" name="Int. J. Syst. Evol. Microbiol.">
        <title>Natronorubrum sulfidifaciens sp. nov., an extremely haloalkaliphilic archaeon isolated from Aiding salt lake in Xin-Jiang, China.</title>
        <authorList>
            <person name="Cui H.L."/>
            <person name="Tohty D."/>
            <person name="Liu H.C."/>
            <person name="Liu S.J."/>
            <person name="Oren A."/>
            <person name="Zhou P.J."/>
        </authorList>
    </citation>
    <scope>NUCLEOTIDE SEQUENCE [LARGE SCALE GENOMIC DNA]</scope>
    <source>
        <strain evidence="3 4">7-3</strain>
    </source>
</reference>
<dbReference type="PANTHER" id="PTHR43032">
    <property type="entry name" value="PROTEIN-METHIONINE-SULFOXIDE REDUCTASE"/>
    <property type="match status" value="1"/>
</dbReference>
<accession>A0A5P9P6I4</accession>
<dbReference type="GeneID" id="42302416"/>
<evidence type="ECO:0000313" key="3">
    <source>
        <dbReference type="EMBL" id="QFU83785.1"/>
    </source>
</evidence>
<organism evidence="3 4">
    <name type="scientific">Natronorubrum aibiense</name>
    <dbReference type="NCBI Taxonomy" id="348826"/>
    <lineage>
        <taxon>Archaea</taxon>
        <taxon>Methanobacteriati</taxon>
        <taxon>Methanobacteriota</taxon>
        <taxon>Stenosarchaea group</taxon>
        <taxon>Halobacteria</taxon>
        <taxon>Halobacteriales</taxon>
        <taxon>Natrialbaceae</taxon>
        <taxon>Natronorubrum</taxon>
    </lineage>
</organism>
<dbReference type="EMBL" id="CP045488">
    <property type="protein sequence ID" value="QFU83785.1"/>
    <property type="molecule type" value="Genomic_DNA"/>
</dbReference>
<protein>
    <submittedName>
        <fullName evidence="3">Molybdopterin-dependent oxidoreductase</fullName>
    </submittedName>
</protein>
<evidence type="ECO:0000256" key="1">
    <source>
        <dbReference type="SAM" id="MobiDB-lite"/>
    </source>
</evidence>
<proteinExistence type="predicted"/>
<dbReference type="RefSeq" id="WP_152942998.1">
    <property type="nucleotide sequence ID" value="NZ_CP045488.1"/>
</dbReference>
<dbReference type="OrthoDB" id="24039at2157"/>
<gene>
    <name evidence="3" type="ORF">GCU68_15190</name>
</gene>
<name>A0A5P9P6I4_9EURY</name>
<dbReference type="Gene3D" id="3.90.420.10">
    <property type="entry name" value="Oxidoreductase, molybdopterin-binding domain"/>
    <property type="match status" value="1"/>
</dbReference>
<feature type="region of interest" description="Disordered" evidence="1">
    <location>
        <begin position="1"/>
        <end position="43"/>
    </location>
</feature>
<evidence type="ECO:0000259" key="2">
    <source>
        <dbReference type="Pfam" id="PF00174"/>
    </source>
</evidence>
<dbReference type="Pfam" id="PF00174">
    <property type="entry name" value="Oxidored_molyb"/>
    <property type="match status" value="1"/>
</dbReference>
<dbReference type="PANTHER" id="PTHR43032:SF4">
    <property type="entry name" value="OXIDOREDUCTASE MOLYBDOPTERIN-BINDING DOMAIN-CONTAINING PROTEIN"/>
    <property type="match status" value="1"/>
</dbReference>
<dbReference type="InterPro" id="IPR036374">
    <property type="entry name" value="OxRdtase_Mopterin-bd_sf"/>
</dbReference>
<dbReference type="CDD" id="cd02109">
    <property type="entry name" value="arch_bact_SO_family_Moco"/>
    <property type="match status" value="1"/>
</dbReference>
<dbReference type="SUPFAM" id="SSF56524">
    <property type="entry name" value="Oxidoreductase molybdopterin-binding domain"/>
    <property type="match status" value="1"/>
</dbReference>
<keyword evidence="4" id="KW-1185">Reference proteome</keyword>
<dbReference type="KEGG" id="nas:GCU68_15190"/>
<feature type="domain" description="Oxidoreductase molybdopterin-binding" evidence="2">
    <location>
        <begin position="36"/>
        <end position="199"/>
    </location>
</feature>
<dbReference type="InterPro" id="IPR000572">
    <property type="entry name" value="OxRdtase_Mopterin-bd_dom"/>
</dbReference>
<dbReference type="AlphaFoldDB" id="A0A5P9P6I4"/>
<evidence type="ECO:0000313" key="4">
    <source>
        <dbReference type="Proteomes" id="UP000326170"/>
    </source>
</evidence>
<sequence>MSDKSTDVTDLYEEFGDERLPPGQRETSAFPVLSKGPTPDWDPETWEFTVTGAVETELSFSWDEFRELPSVTQRQDFHCVTGWSRFDCSFTGVPFLELAERAGVIDDADAGEQRSTGNPTASGQAVHVMFSALDGYTTDLPLEDCLREEVLFAWGYDGEQLPTDHGGPLRVVTPHRYAYKGAKWVDGIEFLTDPQRGYWERRGYSRTADPWQEERYS</sequence>